<dbReference type="GO" id="GO:0097367">
    <property type="term" value="F:carbohydrate derivative binding"/>
    <property type="evidence" value="ECO:0007669"/>
    <property type="project" value="InterPro"/>
</dbReference>
<dbReference type="EMBL" id="CP001087">
    <property type="protein sequence ID" value="ACN15777.1"/>
    <property type="molecule type" value="Genomic_DNA"/>
</dbReference>
<dbReference type="KEGG" id="dat:HRM2_26830"/>
<dbReference type="PANTHER" id="PTHR10937">
    <property type="entry name" value="GLUCOSAMINE--FRUCTOSE-6-PHOSPHATE AMINOTRANSFERASE, ISOMERIZING"/>
    <property type="match status" value="1"/>
</dbReference>
<keyword evidence="4 10" id="KW-0032">Aminotransferase</keyword>
<feature type="domain" description="SIS" evidence="9">
    <location>
        <begin position="585"/>
        <end position="744"/>
    </location>
</feature>
<evidence type="ECO:0000256" key="7">
    <source>
        <dbReference type="ARBA" id="ARBA00022962"/>
    </source>
</evidence>
<sequence length="1238" mass="137297">MVRFTQNLSMLKNKISRLFTIHVQLGVSLNHAEENTLILFPVEPNTLCCGLSALVSYKAPATADEHLDLPAMEQKVDCLRENSLTECLAKAIDLGQSYLAGQDSLLNFLHQTQTLRTRTPFFELFSDASRQTALSTLVAAMKRLVEKETDELKQRMVDLSLVQVDTITQRIETLQDIIWCIEHEVLENLKKVHDLSLAPPTGATMEEIITFKKINAVLNSIDRLEVRGRDSAGISLLFVLSKEAFEHFRDALITAGFEEQLKLRTNRTVLTNNSITISDTHPLDGSHLVSIAIVYKFAAEIGALGDNVSFLRNQIRNDQILHLLARSNAMFNTVSAHTRWASVGDITEANCHPVDNMPTDKEIQKNGIIHVSLNGDIDNYLELKNEYEHRYDAIPPEITTDTKIIPLQIEHFLRQGETIEEAFRLAVNDFRGSHAISMHTDLAPGKLFLARKGSGQALFIGIGKDHYIAASELYGIVEETQSFFKLDGERRGQILILDQNSPGGVEGIQSTTYDGTPIEINETRIQTSEITGRDIDRQNFPHYFLKEISEAPTSVEKTLQNKWKTSPQTGLYATTLTRSVIPENLETELKRGSIKRIHFIGQGTAGIAAQGCAHILASYLDGTDIAIKAMKSSELSGFALRGKDGDKETMTEDLIVALSQSGTTTDTNRTVDMVKSRGAHTIAIVNRRDSDLSFKTDGVLYTSSGRDIEMSVASTKAFYSQITAGAILGLHLAAILGTMTGEEITREIQELATIPEKMRQILTMKQAINRSAKRLAVKKNYWATVGSGSNKTSADEIRIKLSELCYKTISSDFVEDKKHIDLSSEPLIIICAAGTRESVLGDIIKDTAIFHAHKAAPVVITTEGEDRFDPYSDDVFKIPHAPEHLAPILNTLVGHLWGYYAALSINEGSQFMYTAKNHIEDLLDEFKIMGRDIYEVILEKKFRESIAAFYTQFSKRRRETLFPSALGLDNATNITLVLKYLSGRLPVSDFEVDFARKGTPSNMLDTFFQSMGKAINAMARPVDAIKHQAKTVTVGTSRITETFEGIVFEELALHNIRISQLTNKNVMVLKNLQQVIGEIKGGLLYKISGLTLLGEPSPETRIKVARKTGSLANEISRVENDPQLKGTKNIIVKEGNVYIGRGRKDGRSILVIPVLSSAANRSAAIEYLLSLNVGFKAANEVSLLKKIKALGGKHARIKDTILESGRLKWDDNLLDLVNIETLFGDSAEKIAEQIEARG</sequence>
<evidence type="ECO:0000256" key="1">
    <source>
        <dbReference type="ARBA" id="ARBA00001031"/>
    </source>
</evidence>
<dbReference type="GO" id="GO:0006487">
    <property type="term" value="P:protein N-linked glycosylation"/>
    <property type="evidence" value="ECO:0007669"/>
    <property type="project" value="TreeGrafter"/>
</dbReference>
<dbReference type="CDD" id="cd05008">
    <property type="entry name" value="SIS_GlmS_GlmD_1"/>
    <property type="match status" value="1"/>
</dbReference>
<dbReference type="AlphaFoldDB" id="C0QI41"/>
<dbReference type="GO" id="GO:0006047">
    <property type="term" value="P:UDP-N-acetylglucosamine metabolic process"/>
    <property type="evidence" value="ECO:0007669"/>
    <property type="project" value="TreeGrafter"/>
</dbReference>
<protein>
    <recommendedName>
        <fullName evidence="3">Glutamine--fructose-6-phosphate aminotransferase [isomerizing]</fullName>
        <ecNumber evidence="2">2.6.1.16</ecNumber>
    </recommendedName>
</protein>
<keyword evidence="7" id="KW-0315">Glutamine amidotransferase</keyword>
<evidence type="ECO:0000256" key="4">
    <source>
        <dbReference type="ARBA" id="ARBA00022576"/>
    </source>
</evidence>
<dbReference type="PROSITE" id="PS51464">
    <property type="entry name" value="SIS"/>
    <property type="match status" value="1"/>
</dbReference>
<proteinExistence type="predicted"/>
<dbReference type="Gene3D" id="3.60.20.10">
    <property type="entry name" value="Glutamine Phosphoribosylpyrophosphate, subunit 1, domain 1"/>
    <property type="match status" value="1"/>
</dbReference>
<dbReference type="OrthoDB" id="9761808at2"/>
<dbReference type="SUPFAM" id="SSF56235">
    <property type="entry name" value="N-terminal nucleophile aminohydrolases (Ntn hydrolases)"/>
    <property type="match status" value="1"/>
</dbReference>
<feature type="domain" description="Glutamine amidotransferase type-2" evidence="8">
    <location>
        <begin position="198"/>
        <end position="500"/>
    </location>
</feature>
<dbReference type="HOGENOM" id="CLU_277828_0_0_7"/>
<dbReference type="Gene3D" id="3.40.50.10490">
    <property type="entry name" value="Glucose-6-phosphate isomerase like protein, domain 1"/>
    <property type="match status" value="2"/>
</dbReference>
<dbReference type="InterPro" id="IPR046348">
    <property type="entry name" value="SIS_dom_sf"/>
</dbReference>
<keyword evidence="11" id="KW-1185">Reference proteome</keyword>
<dbReference type="STRING" id="177437.HRM2_26830"/>
<dbReference type="GO" id="GO:0006002">
    <property type="term" value="P:fructose 6-phosphate metabolic process"/>
    <property type="evidence" value="ECO:0007669"/>
    <property type="project" value="TreeGrafter"/>
</dbReference>
<dbReference type="RefSeq" id="WP_015904540.1">
    <property type="nucleotide sequence ID" value="NC_012108.1"/>
</dbReference>
<dbReference type="EC" id="2.6.1.16" evidence="2"/>
<dbReference type="InterPro" id="IPR035466">
    <property type="entry name" value="GlmS/AgaS_SIS"/>
</dbReference>
<keyword evidence="6" id="KW-0677">Repeat</keyword>
<name>C0QI41_DESAH</name>
<evidence type="ECO:0000313" key="10">
    <source>
        <dbReference type="EMBL" id="ACN15777.1"/>
    </source>
</evidence>
<evidence type="ECO:0000259" key="8">
    <source>
        <dbReference type="PROSITE" id="PS51278"/>
    </source>
</evidence>
<evidence type="ECO:0000256" key="6">
    <source>
        <dbReference type="ARBA" id="ARBA00022737"/>
    </source>
</evidence>
<dbReference type="PROSITE" id="PS51278">
    <property type="entry name" value="GATASE_TYPE_2"/>
    <property type="match status" value="1"/>
</dbReference>
<comment type="catalytic activity">
    <reaction evidence="1">
        <text>D-fructose 6-phosphate + L-glutamine = D-glucosamine 6-phosphate + L-glutamate</text>
        <dbReference type="Rhea" id="RHEA:13237"/>
        <dbReference type="ChEBI" id="CHEBI:29985"/>
        <dbReference type="ChEBI" id="CHEBI:58359"/>
        <dbReference type="ChEBI" id="CHEBI:58725"/>
        <dbReference type="ChEBI" id="CHEBI:61527"/>
        <dbReference type="EC" id="2.6.1.16"/>
    </reaction>
</comment>
<keyword evidence="5 10" id="KW-0808">Transferase</keyword>
<organism evidence="10 11">
    <name type="scientific">Desulforapulum autotrophicum (strain ATCC 43914 / DSM 3382 / VKM B-1955 / HRM2)</name>
    <name type="common">Desulfobacterium autotrophicum</name>
    <dbReference type="NCBI Taxonomy" id="177437"/>
    <lineage>
        <taxon>Bacteria</taxon>
        <taxon>Pseudomonadati</taxon>
        <taxon>Thermodesulfobacteriota</taxon>
        <taxon>Desulfobacteria</taxon>
        <taxon>Desulfobacterales</taxon>
        <taxon>Desulfobacteraceae</taxon>
        <taxon>Desulforapulum</taxon>
    </lineage>
</organism>
<dbReference type="Pfam" id="PF13522">
    <property type="entry name" value="GATase_6"/>
    <property type="match status" value="1"/>
</dbReference>
<dbReference type="GO" id="GO:0004360">
    <property type="term" value="F:glutamine-fructose-6-phosphate transaminase (isomerizing) activity"/>
    <property type="evidence" value="ECO:0007669"/>
    <property type="project" value="UniProtKB-EC"/>
</dbReference>
<dbReference type="InterPro" id="IPR029055">
    <property type="entry name" value="Ntn_hydrolases_N"/>
</dbReference>
<dbReference type="InterPro" id="IPR017932">
    <property type="entry name" value="GATase_2_dom"/>
</dbReference>
<accession>C0QI41</accession>
<dbReference type="PANTHER" id="PTHR10937:SF0">
    <property type="entry name" value="GLUTAMINE--FRUCTOSE-6-PHOSPHATE TRANSAMINASE (ISOMERIZING)"/>
    <property type="match status" value="1"/>
</dbReference>
<dbReference type="Pfam" id="PF01380">
    <property type="entry name" value="SIS"/>
    <property type="match status" value="1"/>
</dbReference>
<evidence type="ECO:0000256" key="2">
    <source>
        <dbReference type="ARBA" id="ARBA00012916"/>
    </source>
</evidence>
<evidence type="ECO:0000313" key="11">
    <source>
        <dbReference type="Proteomes" id="UP000000442"/>
    </source>
</evidence>
<evidence type="ECO:0000256" key="3">
    <source>
        <dbReference type="ARBA" id="ARBA00016090"/>
    </source>
</evidence>
<dbReference type="SUPFAM" id="SSF53697">
    <property type="entry name" value="SIS domain"/>
    <property type="match status" value="1"/>
</dbReference>
<dbReference type="Proteomes" id="UP000000442">
    <property type="component" value="Chromosome"/>
</dbReference>
<gene>
    <name evidence="10" type="primary">glmS</name>
    <name evidence="10" type="ordered locus">HRM2_26830</name>
</gene>
<evidence type="ECO:0000256" key="5">
    <source>
        <dbReference type="ARBA" id="ARBA00022679"/>
    </source>
</evidence>
<reference evidence="10 11" key="1">
    <citation type="journal article" date="2009" name="Environ. Microbiol.">
        <title>Genome sequence of Desulfobacterium autotrophicum HRM2, a marine sulfate reducer oxidizing organic carbon completely to carbon dioxide.</title>
        <authorList>
            <person name="Strittmatter A.W."/>
            <person name="Liesegang H."/>
            <person name="Rabus R."/>
            <person name="Decker I."/>
            <person name="Amann J."/>
            <person name="Andres S."/>
            <person name="Henne A."/>
            <person name="Fricke W.F."/>
            <person name="Martinez-Arias R."/>
            <person name="Bartels D."/>
            <person name="Goesmann A."/>
            <person name="Krause L."/>
            <person name="Puehler A."/>
            <person name="Klenk H.P."/>
            <person name="Richter M."/>
            <person name="Schuler M."/>
            <person name="Gloeckner F.O."/>
            <person name="Meyerdierks A."/>
            <person name="Gottschalk G."/>
            <person name="Amann R."/>
        </authorList>
    </citation>
    <scope>NUCLEOTIDE SEQUENCE [LARGE SCALE GENOMIC DNA]</scope>
    <source>
        <strain evidence="11">ATCC 43914 / DSM 3382 / HRM2</strain>
    </source>
</reference>
<dbReference type="eggNOG" id="COG0449">
    <property type="taxonomic scope" value="Bacteria"/>
</dbReference>
<dbReference type="InterPro" id="IPR001347">
    <property type="entry name" value="SIS_dom"/>
</dbReference>
<evidence type="ECO:0000259" key="9">
    <source>
        <dbReference type="PROSITE" id="PS51464"/>
    </source>
</evidence>